<dbReference type="FunCoup" id="A0A3Q7FUU1">
    <property type="interactions" value="1273"/>
</dbReference>
<dbReference type="GO" id="GO:0031492">
    <property type="term" value="F:nucleosomal DNA binding"/>
    <property type="evidence" value="ECO:0000318"/>
    <property type="project" value="GO_Central"/>
</dbReference>
<dbReference type="GO" id="GO:0005634">
    <property type="term" value="C:nucleus"/>
    <property type="evidence" value="ECO:0000318"/>
    <property type="project" value="GO_Central"/>
</dbReference>
<organism evidence="6">
    <name type="scientific">Solanum lycopersicum</name>
    <name type="common">Tomato</name>
    <name type="synonym">Lycopersicon esculentum</name>
    <dbReference type="NCBI Taxonomy" id="4081"/>
    <lineage>
        <taxon>Eukaryota</taxon>
        <taxon>Viridiplantae</taxon>
        <taxon>Streptophyta</taxon>
        <taxon>Embryophyta</taxon>
        <taxon>Tracheophyta</taxon>
        <taxon>Spermatophyta</taxon>
        <taxon>Magnoliopsida</taxon>
        <taxon>eudicotyledons</taxon>
        <taxon>Gunneridae</taxon>
        <taxon>Pentapetalae</taxon>
        <taxon>asterids</taxon>
        <taxon>lamiids</taxon>
        <taxon>Solanales</taxon>
        <taxon>Solanaceae</taxon>
        <taxon>Solanoideae</taxon>
        <taxon>Solaneae</taxon>
        <taxon>Solanum</taxon>
        <taxon>Solanum subgen. Lycopersicon</taxon>
    </lineage>
</organism>
<dbReference type="PROSITE" id="PS51504">
    <property type="entry name" value="H15"/>
    <property type="match status" value="1"/>
</dbReference>
<feature type="region of interest" description="Disordered" evidence="4">
    <location>
        <begin position="1"/>
        <end position="41"/>
    </location>
</feature>
<keyword evidence="7" id="KW-1185">Reference proteome</keyword>
<dbReference type="PaxDb" id="4081-Solyc03g119130.2.1"/>
<evidence type="ECO:0000259" key="5">
    <source>
        <dbReference type="PROSITE" id="PS51504"/>
    </source>
</evidence>
<evidence type="ECO:0000256" key="2">
    <source>
        <dbReference type="ARBA" id="ARBA00023125"/>
    </source>
</evidence>
<dbReference type="SMART" id="SM00526">
    <property type="entry name" value="H15"/>
    <property type="match status" value="1"/>
</dbReference>
<dbReference type="SUPFAM" id="SSF46785">
    <property type="entry name" value="Winged helix' DNA-binding domain"/>
    <property type="match status" value="1"/>
</dbReference>
<reference evidence="6" key="1">
    <citation type="journal article" date="2012" name="Nature">
        <title>The tomato genome sequence provides insights into fleshy fruit evolution.</title>
        <authorList>
            <consortium name="Tomato Genome Consortium"/>
        </authorList>
    </citation>
    <scope>NUCLEOTIDE SEQUENCE [LARGE SCALE GENOMIC DNA]</scope>
    <source>
        <strain evidence="6">cv. Heinz 1706</strain>
    </source>
</reference>
<dbReference type="CDD" id="cd00073">
    <property type="entry name" value="H15"/>
    <property type="match status" value="1"/>
</dbReference>
<dbReference type="GO" id="GO:0003690">
    <property type="term" value="F:double-stranded DNA binding"/>
    <property type="evidence" value="ECO:0000318"/>
    <property type="project" value="GO_Central"/>
</dbReference>
<feature type="compositionally biased region" description="Polar residues" evidence="4">
    <location>
        <begin position="396"/>
        <end position="408"/>
    </location>
</feature>
<dbReference type="GeneID" id="101245534"/>
<feature type="region of interest" description="Disordered" evidence="4">
    <location>
        <begin position="227"/>
        <end position="379"/>
    </location>
</feature>
<dbReference type="GO" id="GO:0000786">
    <property type="term" value="C:nucleosome"/>
    <property type="evidence" value="ECO:0007669"/>
    <property type="project" value="InterPro"/>
</dbReference>
<dbReference type="GO" id="GO:0006334">
    <property type="term" value="P:nucleosome assembly"/>
    <property type="evidence" value="ECO:0007669"/>
    <property type="project" value="InterPro"/>
</dbReference>
<comment type="subcellular location">
    <subcellularLocation>
        <location evidence="1">Nucleus</location>
    </subcellularLocation>
</comment>
<dbReference type="OrthoDB" id="1110759at2759"/>
<evidence type="ECO:0000256" key="1">
    <source>
        <dbReference type="ARBA" id="ARBA00004123"/>
    </source>
</evidence>
<dbReference type="Gene3D" id="1.10.10.10">
    <property type="entry name" value="Winged helix-like DNA-binding domain superfamily/Winged helix DNA-binding domain"/>
    <property type="match status" value="1"/>
</dbReference>
<dbReference type="STRING" id="4081.A0A3Q7FUU1"/>
<evidence type="ECO:0000313" key="6">
    <source>
        <dbReference type="EnsemblPlants" id="Solyc03g119130.3.1"/>
    </source>
</evidence>
<evidence type="ECO:0000256" key="3">
    <source>
        <dbReference type="ARBA" id="ARBA00023242"/>
    </source>
</evidence>
<reference evidence="6" key="2">
    <citation type="submission" date="2019-01" db="UniProtKB">
        <authorList>
            <consortium name="EnsemblPlants"/>
        </authorList>
    </citation>
    <scope>IDENTIFICATION</scope>
    <source>
        <strain evidence="6">cv. Heinz 1706</strain>
    </source>
</reference>
<dbReference type="PANTHER" id="PTHR11467">
    <property type="entry name" value="HISTONE H1"/>
    <property type="match status" value="1"/>
</dbReference>
<feature type="region of interest" description="Disordered" evidence="4">
    <location>
        <begin position="113"/>
        <end position="150"/>
    </location>
</feature>
<dbReference type="InterPro" id="IPR036390">
    <property type="entry name" value="WH_DNA-bd_sf"/>
</dbReference>
<sequence length="518" mass="54670">MDPSMDLPMDIEQPTYNPPQLVNHDLNPPPQDPTLAPDFSFPEPDYAELITAAITALKEKEGSSRVAIAKYIDRVHPNLPPNHSALLTHHLKRLKNSGYLAMVKHSYLLATPGSAPPPPEAAAVDSNGGDATPSKRKPGRPPKSKPDAQYQDPFQGAQIQAQQQQQAEFQPQFVPQPQFQQFQPDPLLQNQILFQSQQQPQGFAAPHEAENYTNLGAQSVFVSLGLADGPVGVQNPGGSVPSPAGTPAPASNNKRRSGRPRKDGSTVVRSLETKSPEQSGTKRRPGRSAKTGTVNASSPASAAASSKPRGRPKKGSTPGRRGRPRKNVSVSVNADAANIPSGNPNIPVGGSDLTAQTPTPKRRGRPAKSNNQGGPAAASVGVTDVPIAAAFDSEGFPNTVSGVTNGATTPLGKRRGRPPKAYSSPAVTSTVKRARKLSGKPLGRPKKNVTSPAVSDPKLVVAYEDLKGKLDNMQSRIREAANALRPCLNAETPATALAAFQELEELAGPDVAEMEAVV</sequence>
<keyword evidence="3" id="KW-0539">Nucleus</keyword>
<accession>A0A3Q7FUU1</accession>
<dbReference type="SMR" id="A0A3Q7FUU1"/>
<dbReference type="PANTHER" id="PTHR11467:SF29">
    <property type="entry name" value="OS03G0711600 PROTEIN"/>
    <property type="match status" value="1"/>
</dbReference>
<feature type="compositionally biased region" description="Basic residues" evidence="4">
    <location>
        <begin position="432"/>
        <end position="447"/>
    </location>
</feature>
<feature type="compositionally biased region" description="Low complexity" evidence="4">
    <location>
        <begin position="296"/>
        <end position="306"/>
    </location>
</feature>
<dbReference type="Gramene" id="Solyc03g119130.3.1">
    <property type="protein sequence ID" value="Solyc03g119130.3.1"/>
    <property type="gene ID" value="Solyc03g119130.3"/>
</dbReference>
<dbReference type="InParanoid" id="A0A3Q7FUU1"/>
<protein>
    <recommendedName>
        <fullName evidence="5">H15 domain-containing protein</fullName>
    </recommendedName>
</protein>
<feature type="compositionally biased region" description="Basic residues" evidence="4">
    <location>
        <begin position="308"/>
        <end position="326"/>
    </location>
</feature>
<dbReference type="AlphaFoldDB" id="A0A3Q7FUU1"/>
<dbReference type="KEGG" id="sly:101245534"/>
<dbReference type="InterPro" id="IPR005818">
    <property type="entry name" value="Histone_H1/H5_H15"/>
</dbReference>
<dbReference type="SMART" id="SM00384">
    <property type="entry name" value="AT_hook"/>
    <property type="match status" value="8"/>
</dbReference>
<name>A0A3Q7FUU1_SOLLC</name>
<feature type="compositionally biased region" description="Basic residues" evidence="4">
    <location>
        <begin position="134"/>
        <end position="143"/>
    </location>
</feature>
<dbReference type="GO" id="GO:0030261">
    <property type="term" value="P:chromosome condensation"/>
    <property type="evidence" value="ECO:0000318"/>
    <property type="project" value="GO_Central"/>
</dbReference>
<evidence type="ECO:0000256" key="4">
    <source>
        <dbReference type="SAM" id="MobiDB-lite"/>
    </source>
</evidence>
<dbReference type="GO" id="GO:0005730">
    <property type="term" value="C:nucleolus"/>
    <property type="evidence" value="ECO:0000318"/>
    <property type="project" value="GO_Central"/>
</dbReference>
<dbReference type="GO" id="GO:0045910">
    <property type="term" value="P:negative regulation of DNA recombination"/>
    <property type="evidence" value="ECO:0000318"/>
    <property type="project" value="GO_Central"/>
</dbReference>
<dbReference type="InterPro" id="IPR036388">
    <property type="entry name" value="WH-like_DNA-bd_sf"/>
</dbReference>
<evidence type="ECO:0000313" key="7">
    <source>
        <dbReference type="Proteomes" id="UP000004994"/>
    </source>
</evidence>
<feature type="region of interest" description="Disordered" evidence="4">
    <location>
        <begin position="393"/>
        <end position="453"/>
    </location>
</feature>
<dbReference type="InterPro" id="IPR017956">
    <property type="entry name" value="AT_hook_DNA-bd_motif"/>
</dbReference>
<dbReference type="Pfam" id="PF00538">
    <property type="entry name" value="Linker_histone"/>
    <property type="match status" value="1"/>
</dbReference>
<dbReference type="PRINTS" id="PR00929">
    <property type="entry name" value="ATHOOK"/>
</dbReference>
<dbReference type="OMA" id="ITMMAVE"/>
<proteinExistence type="predicted"/>
<feature type="domain" description="H15" evidence="5">
    <location>
        <begin position="42"/>
        <end position="111"/>
    </location>
</feature>
<keyword evidence="2" id="KW-0238">DNA-binding</keyword>
<dbReference type="Proteomes" id="UP000004994">
    <property type="component" value="Chromosome 3"/>
</dbReference>
<dbReference type="EnsemblPlants" id="Solyc03g119130.3.1">
    <property type="protein sequence ID" value="Solyc03g119130.3.1"/>
    <property type="gene ID" value="Solyc03g119130.3"/>
</dbReference>